<proteinExistence type="predicted"/>
<organism evidence="5 6">
    <name type="scientific">Paenibacillus endophyticus</name>
    <dbReference type="NCBI Taxonomy" id="1294268"/>
    <lineage>
        <taxon>Bacteria</taxon>
        <taxon>Bacillati</taxon>
        <taxon>Bacillota</taxon>
        <taxon>Bacilli</taxon>
        <taxon>Bacillales</taxon>
        <taxon>Paenibacillaceae</taxon>
        <taxon>Paenibacillus</taxon>
    </lineage>
</organism>
<reference evidence="5 6" key="1">
    <citation type="submission" date="2020-08" db="EMBL/GenBank/DDBJ databases">
        <title>Genomic Encyclopedia of Type Strains, Phase III (KMG-III): the genomes of soil and plant-associated and newly described type strains.</title>
        <authorList>
            <person name="Whitman W."/>
        </authorList>
    </citation>
    <scope>NUCLEOTIDE SEQUENCE [LARGE SCALE GENOMIC DNA]</scope>
    <source>
        <strain evidence="5 6">CECT 8234</strain>
    </source>
</reference>
<evidence type="ECO:0000313" key="5">
    <source>
        <dbReference type="EMBL" id="MBB3154702.1"/>
    </source>
</evidence>
<dbReference type="PROSITE" id="PS01124">
    <property type="entry name" value="HTH_ARAC_FAMILY_2"/>
    <property type="match status" value="1"/>
</dbReference>
<keyword evidence="6" id="KW-1185">Reference proteome</keyword>
<evidence type="ECO:0000256" key="2">
    <source>
        <dbReference type="ARBA" id="ARBA00023125"/>
    </source>
</evidence>
<gene>
    <name evidence="5" type="ORF">FHS16_004784</name>
</gene>
<name>A0A7W5CBU2_9BACL</name>
<sequence>MESAGELTDLDYLCKYVHESLQLPVFCKWTYDNHQEFIWSAELAVHPTYPDSADLFRFAAANGKKLNRPIIFETHDLEQFAVVPAMRNGQCMAVIVIGPTIRRNTSELNRDWLIEHGILVQDRPKWMEYMNSLPLVDHFRFLHICVLANWIVNREPLDITDVLQSTMQSRLAAQQQENELELADRREYSIFHDGIVGVNQMLALITRGDKKELMKQLIKATNGINAVGVQSKRSQIRSVKNPAICGIALSSRAAIEGGVYQELAMTLCDLHVQHIEELNELGAIETAVFTAISDFADRVNQCRNNNHSKPVQVCKEYIYLHIFEELTLQLLSELSGLNPHYLSQLFKKETGLTLMSYIQRERIEEAKKLLDHSGDTMSRIGERLTFYDQAHFVKAFKKHTGMTPKQYRNRQSLHL</sequence>
<dbReference type="Proteomes" id="UP000518605">
    <property type="component" value="Unassembled WGS sequence"/>
</dbReference>
<dbReference type="GO" id="GO:0003700">
    <property type="term" value="F:DNA-binding transcription factor activity"/>
    <property type="evidence" value="ECO:0007669"/>
    <property type="project" value="InterPro"/>
</dbReference>
<dbReference type="GO" id="GO:0043565">
    <property type="term" value="F:sequence-specific DNA binding"/>
    <property type="evidence" value="ECO:0007669"/>
    <property type="project" value="InterPro"/>
</dbReference>
<evidence type="ECO:0000259" key="4">
    <source>
        <dbReference type="PROSITE" id="PS01124"/>
    </source>
</evidence>
<dbReference type="SMART" id="SM00342">
    <property type="entry name" value="HTH_ARAC"/>
    <property type="match status" value="1"/>
</dbReference>
<dbReference type="InterPro" id="IPR009057">
    <property type="entry name" value="Homeodomain-like_sf"/>
</dbReference>
<dbReference type="AlphaFoldDB" id="A0A7W5CBU2"/>
<keyword evidence="3" id="KW-0804">Transcription</keyword>
<dbReference type="InterPro" id="IPR018060">
    <property type="entry name" value="HTH_AraC"/>
</dbReference>
<feature type="domain" description="HTH araC/xylS-type" evidence="4">
    <location>
        <begin position="312"/>
        <end position="410"/>
    </location>
</feature>
<dbReference type="Pfam" id="PF12833">
    <property type="entry name" value="HTH_18"/>
    <property type="match status" value="1"/>
</dbReference>
<evidence type="ECO:0000313" key="6">
    <source>
        <dbReference type="Proteomes" id="UP000518605"/>
    </source>
</evidence>
<evidence type="ECO:0000256" key="3">
    <source>
        <dbReference type="ARBA" id="ARBA00023163"/>
    </source>
</evidence>
<evidence type="ECO:0000256" key="1">
    <source>
        <dbReference type="ARBA" id="ARBA00023015"/>
    </source>
</evidence>
<dbReference type="Gene3D" id="1.10.10.60">
    <property type="entry name" value="Homeodomain-like"/>
    <property type="match status" value="2"/>
</dbReference>
<protein>
    <submittedName>
        <fullName evidence="5">AraC-like DNA-binding protein</fullName>
    </submittedName>
</protein>
<keyword evidence="1" id="KW-0805">Transcription regulation</keyword>
<dbReference type="EMBL" id="JACHXW010000018">
    <property type="protein sequence ID" value="MBB3154702.1"/>
    <property type="molecule type" value="Genomic_DNA"/>
</dbReference>
<dbReference type="SUPFAM" id="SSF46689">
    <property type="entry name" value="Homeodomain-like"/>
    <property type="match status" value="2"/>
</dbReference>
<comment type="caution">
    <text evidence="5">The sequence shown here is derived from an EMBL/GenBank/DDBJ whole genome shotgun (WGS) entry which is preliminary data.</text>
</comment>
<accession>A0A7W5CBU2</accession>
<dbReference type="PANTHER" id="PTHR43280:SF34">
    <property type="entry name" value="ARAC-FAMILY TRANSCRIPTIONAL REGULATOR"/>
    <property type="match status" value="1"/>
</dbReference>
<dbReference type="PANTHER" id="PTHR43280">
    <property type="entry name" value="ARAC-FAMILY TRANSCRIPTIONAL REGULATOR"/>
    <property type="match status" value="1"/>
</dbReference>
<dbReference type="RefSeq" id="WP_183568627.1">
    <property type="nucleotide sequence ID" value="NZ_CBCSLB010000018.1"/>
</dbReference>
<keyword evidence="2 5" id="KW-0238">DNA-binding</keyword>